<dbReference type="OrthoDB" id="9792626at2"/>
<sequence>MTTATAAPLVPTESPPRPVAAGTRIGHVHLKVADLDRSLAFYRDVLGFEVTQRYGDQAVFLSAGGYHHHIGLNTWESRGGRPPAPGTTGLYHTAILYPDRAALADALRRLVEAGIRLDGASDHGVSEALYLSDPDGNGVELYRDRPEAEWPRNADGTLAMVTKRLDLNALLAEAPAA</sequence>
<proteinExistence type="predicted"/>
<evidence type="ECO:0000256" key="2">
    <source>
        <dbReference type="SAM" id="MobiDB-lite"/>
    </source>
</evidence>
<accession>A0A2T4YXA3</accession>
<dbReference type="SUPFAM" id="SSF54593">
    <property type="entry name" value="Glyoxalase/Bleomycin resistance protein/Dihydroxybiphenyl dioxygenase"/>
    <property type="match status" value="1"/>
</dbReference>
<dbReference type="GO" id="GO:0004462">
    <property type="term" value="F:lactoylglutathione lyase activity"/>
    <property type="evidence" value="ECO:0007669"/>
    <property type="project" value="InterPro"/>
</dbReference>
<evidence type="ECO:0000313" key="4">
    <source>
        <dbReference type="EMBL" id="PTM50441.1"/>
    </source>
</evidence>
<gene>
    <name evidence="4" type="ORF">C8P69_11428</name>
</gene>
<keyword evidence="4" id="KW-0223">Dioxygenase</keyword>
<dbReference type="PANTHER" id="PTHR43279:SF1">
    <property type="entry name" value="CATECHOL-2,3-DIOXYGENASE"/>
    <property type="match status" value="1"/>
</dbReference>
<dbReference type="InterPro" id="IPR004360">
    <property type="entry name" value="Glyas_Fos-R_dOase_dom"/>
</dbReference>
<dbReference type="PANTHER" id="PTHR43279">
    <property type="entry name" value="CATECHOL-2,3-DIOXYGENASE"/>
    <property type="match status" value="1"/>
</dbReference>
<feature type="domain" description="VOC" evidence="3">
    <location>
        <begin position="24"/>
        <end position="144"/>
    </location>
</feature>
<dbReference type="RefSeq" id="WP_108179392.1">
    <property type="nucleotide sequence ID" value="NZ_JAIESU010000068.1"/>
</dbReference>
<dbReference type="InterPro" id="IPR018146">
    <property type="entry name" value="Glyoxalase_1_CS"/>
</dbReference>
<feature type="region of interest" description="Disordered" evidence="2">
    <location>
        <begin position="1"/>
        <end position="20"/>
    </location>
</feature>
<name>A0A2T4YXA3_9HYPH</name>
<dbReference type="PROSITE" id="PS51819">
    <property type="entry name" value="VOC"/>
    <property type="match status" value="1"/>
</dbReference>
<dbReference type="Proteomes" id="UP000241808">
    <property type="component" value="Unassembled WGS sequence"/>
</dbReference>
<organism evidence="4 5">
    <name type="scientific">Phreatobacter oligotrophus</name>
    <dbReference type="NCBI Taxonomy" id="1122261"/>
    <lineage>
        <taxon>Bacteria</taxon>
        <taxon>Pseudomonadati</taxon>
        <taxon>Pseudomonadota</taxon>
        <taxon>Alphaproteobacteria</taxon>
        <taxon>Hyphomicrobiales</taxon>
        <taxon>Phreatobacteraceae</taxon>
        <taxon>Phreatobacter</taxon>
    </lineage>
</organism>
<dbReference type="InterPro" id="IPR029068">
    <property type="entry name" value="Glyas_Bleomycin-R_OHBP_Dase"/>
</dbReference>
<dbReference type="Pfam" id="PF00903">
    <property type="entry name" value="Glyoxalase"/>
    <property type="match status" value="1"/>
</dbReference>
<evidence type="ECO:0000256" key="1">
    <source>
        <dbReference type="ARBA" id="ARBA00022723"/>
    </source>
</evidence>
<protein>
    <submittedName>
        <fullName evidence="4">Catechol 2,3-dioxygenase</fullName>
    </submittedName>
</protein>
<dbReference type="EMBL" id="PZZL01000014">
    <property type="protein sequence ID" value="PTM50441.1"/>
    <property type="molecule type" value="Genomic_DNA"/>
</dbReference>
<evidence type="ECO:0000259" key="3">
    <source>
        <dbReference type="PROSITE" id="PS51819"/>
    </source>
</evidence>
<dbReference type="GO" id="GO:0046872">
    <property type="term" value="F:metal ion binding"/>
    <property type="evidence" value="ECO:0007669"/>
    <property type="project" value="UniProtKB-KW"/>
</dbReference>
<keyword evidence="5" id="KW-1185">Reference proteome</keyword>
<evidence type="ECO:0000313" key="5">
    <source>
        <dbReference type="Proteomes" id="UP000241808"/>
    </source>
</evidence>
<dbReference type="GO" id="GO:0051213">
    <property type="term" value="F:dioxygenase activity"/>
    <property type="evidence" value="ECO:0007669"/>
    <property type="project" value="UniProtKB-KW"/>
</dbReference>
<comment type="caution">
    <text evidence="4">The sequence shown here is derived from an EMBL/GenBank/DDBJ whole genome shotgun (WGS) entry which is preliminary data.</text>
</comment>
<dbReference type="AlphaFoldDB" id="A0A2T4YXA3"/>
<keyword evidence="1" id="KW-0479">Metal-binding</keyword>
<dbReference type="InterPro" id="IPR037523">
    <property type="entry name" value="VOC_core"/>
</dbReference>
<dbReference type="Gene3D" id="3.10.180.10">
    <property type="entry name" value="2,3-Dihydroxybiphenyl 1,2-Dioxygenase, domain 1"/>
    <property type="match status" value="1"/>
</dbReference>
<keyword evidence="4" id="KW-0560">Oxidoreductase</keyword>
<dbReference type="PROSITE" id="PS00934">
    <property type="entry name" value="GLYOXALASE_I_1"/>
    <property type="match status" value="1"/>
</dbReference>
<reference evidence="4 5" key="1">
    <citation type="submission" date="2018-04" db="EMBL/GenBank/DDBJ databases">
        <title>Genomic Encyclopedia of Archaeal and Bacterial Type Strains, Phase II (KMG-II): from individual species to whole genera.</title>
        <authorList>
            <person name="Goeker M."/>
        </authorList>
    </citation>
    <scope>NUCLEOTIDE SEQUENCE [LARGE SCALE GENOMIC DNA]</scope>
    <source>
        <strain evidence="4 5">DSM 25521</strain>
    </source>
</reference>